<dbReference type="HAMAP" id="MF_01368">
    <property type="entry name" value="Ribosomal_bL17"/>
    <property type="match status" value="1"/>
</dbReference>
<keyword evidence="7" id="KW-1185">Reference proteome</keyword>
<keyword evidence="2 4" id="KW-0689">Ribosomal protein</keyword>
<dbReference type="SUPFAM" id="SSF64263">
    <property type="entry name" value="Prokaryotic ribosomal protein L17"/>
    <property type="match status" value="2"/>
</dbReference>
<dbReference type="AlphaFoldDB" id="A0A7V8V3V2"/>
<evidence type="ECO:0000256" key="3">
    <source>
        <dbReference type="ARBA" id="ARBA00023274"/>
    </source>
</evidence>
<dbReference type="GO" id="GO:0003735">
    <property type="term" value="F:structural constituent of ribosome"/>
    <property type="evidence" value="ECO:0007669"/>
    <property type="project" value="InterPro"/>
</dbReference>
<evidence type="ECO:0000256" key="4">
    <source>
        <dbReference type="HAMAP-Rule" id="MF_01368"/>
    </source>
</evidence>
<gene>
    <name evidence="4 6" type="primary">rplQ</name>
    <name evidence="6" type="ORF">HOV93_15950</name>
</gene>
<evidence type="ECO:0000256" key="2">
    <source>
        <dbReference type="ARBA" id="ARBA00022980"/>
    </source>
</evidence>
<evidence type="ECO:0000256" key="5">
    <source>
        <dbReference type="SAM" id="MobiDB-lite"/>
    </source>
</evidence>
<dbReference type="RefSeq" id="WP_207395904.1">
    <property type="nucleotide sequence ID" value="NZ_JABRWO010000004.1"/>
</dbReference>
<protein>
    <recommendedName>
        <fullName evidence="4">Large ribosomal subunit protein bL17</fullName>
    </recommendedName>
</protein>
<reference evidence="6 7" key="1">
    <citation type="submission" date="2020-05" db="EMBL/GenBank/DDBJ databases">
        <title>Bremerella alba sp. nov., a novel planctomycete isolated from the surface of the macroalga Fucus spiralis.</title>
        <authorList>
            <person name="Godinho O."/>
            <person name="Botelho R."/>
            <person name="Albuquerque L."/>
            <person name="Wiegand S."/>
            <person name="Da Costa M.S."/>
            <person name="Lobo-Da-Cunha A."/>
            <person name="Jogler C."/>
            <person name="Lage O.M."/>
        </authorList>
    </citation>
    <scope>NUCLEOTIDE SEQUENCE [LARGE SCALE GENOMIC DNA]</scope>
    <source>
        <strain evidence="6 7">FF15</strain>
    </source>
</reference>
<dbReference type="Pfam" id="PF01196">
    <property type="entry name" value="Ribosomal_L17"/>
    <property type="match status" value="1"/>
</dbReference>
<dbReference type="PANTHER" id="PTHR14413:SF16">
    <property type="entry name" value="LARGE RIBOSOMAL SUBUNIT PROTEIN BL17M"/>
    <property type="match status" value="1"/>
</dbReference>
<evidence type="ECO:0000256" key="1">
    <source>
        <dbReference type="ARBA" id="ARBA00008777"/>
    </source>
</evidence>
<name>A0A7V8V3V2_9BACT</name>
<dbReference type="Gene3D" id="3.90.1030.10">
    <property type="entry name" value="Ribosomal protein L17"/>
    <property type="match status" value="1"/>
</dbReference>
<dbReference type="InterPro" id="IPR000456">
    <property type="entry name" value="Ribosomal_bL17"/>
</dbReference>
<dbReference type="InterPro" id="IPR036373">
    <property type="entry name" value="Ribosomal_bL17_sf"/>
</dbReference>
<dbReference type="GO" id="GO:0022625">
    <property type="term" value="C:cytosolic large ribosomal subunit"/>
    <property type="evidence" value="ECO:0007669"/>
    <property type="project" value="TreeGrafter"/>
</dbReference>
<feature type="region of interest" description="Disordered" evidence="5">
    <location>
        <begin position="197"/>
        <end position="248"/>
    </location>
</feature>
<comment type="similarity">
    <text evidence="1 4">Belongs to the bacterial ribosomal protein bL17 family.</text>
</comment>
<comment type="caution">
    <text evidence="6">The sequence shown here is derived from an EMBL/GenBank/DDBJ whole genome shotgun (WGS) entry which is preliminary data.</text>
</comment>
<evidence type="ECO:0000313" key="6">
    <source>
        <dbReference type="EMBL" id="MBA2114434.1"/>
    </source>
</evidence>
<evidence type="ECO:0000313" key="7">
    <source>
        <dbReference type="Proteomes" id="UP000551616"/>
    </source>
</evidence>
<proteinExistence type="inferred from homology"/>
<dbReference type="GO" id="GO:0006412">
    <property type="term" value="P:translation"/>
    <property type="evidence" value="ECO:0007669"/>
    <property type="project" value="UniProtKB-UniRule"/>
</dbReference>
<organism evidence="6 7">
    <name type="scientific">Bremerella alba</name>
    <dbReference type="NCBI Taxonomy" id="980252"/>
    <lineage>
        <taxon>Bacteria</taxon>
        <taxon>Pseudomonadati</taxon>
        <taxon>Planctomycetota</taxon>
        <taxon>Planctomycetia</taxon>
        <taxon>Pirellulales</taxon>
        <taxon>Pirellulaceae</taxon>
        <taxon>Bremerella</taxon>
    </lineage>
</organism>
<dbReference type="PANTHER" id="PTHR14413">
    <property type="entry name" value="RIBOSOMAL PROTEIN L17"/>
    <property type="match status" value="1"/>
</dbReference>
<keyword evidence="3 4" id="KW-0687">Ribonucleoprotein</keyword>
<dbReference type="EMBL" id="JABRWO010000004">
    <property type="protein sequence ID" value="MBA2114434.1"/>
    <property type="molecule type" value="Genomic_DNA"/>
</dbReference>
<accession>A0A7V8V3V2</accession>
<comment type="subunit">
    <text evidence="4">Part of the 50S ribosomal subunit. Contacts protein L32.</text>
</comment>
<feature type="compositionally biased region" description="Low complexity" evidence="5">
    <location>
        <begin position="211"/>
        <end position="234"/>
    </location>
</feature>
<sequence>MRHLRKGRRLGRSASHRKALFRNMASSLLLTERPDDVNESYYLYNDYLASDTPGTGHNTPKVKGRIVTTMHKAKELRPYVEKCITVAKNAIPHLREAEKFATKAKPNTPEYKEWRNSDQWQQWNAAMAPALAARRRVVAMLGNQRAVEILFDEVAPRFVDRDGGYTRILKLAKPRLGDAGLQAILEFVGNDRDRVKTEAERPAFDSDEESTATPAAEEASADETAAPEGDAADAQAEETNDAEEKKEG</sequence>
<dbReference type="Proteomes" id="UP000551616">
    <property type="component" value="Unassembled WGS sequence"/>
</dbReference>